<dbReference type="Proteomes" id="UP000050795">
    <property type="component" value="Unassembled WGS sequence"/>
</dbReference>
<keyword evidence="7" id="KW-1185">Reference proteome</keyword>
<dbReference type="InterPro" id="IPR022091">
    <property type="entry name" value="TMF_TATA-bd"/>
</dbReference>
<dbReference type="PANTHER" id="PTHR46515">
    <property type="entry name" value="TATA ELEMENT MODULATORY FACTOR TMF1"/>
    <property type="match status" value="1"/>
</dbReference>
<evidence type="ECO:0000256" key="4">
    <source>
        <dbReference type="SAM" id="Coils"/>
    </source>
</evidence>
<dbReference type="WBParaSite" id="TREG1_3010.1">
    <property type="protein sequence ID" value="TREG1_3010.1"/>
    <property type="gene ID" value="TREG1_3010"/>
</dbReference>
<evidence type="ECO:0000256" key="3">
    <source>
        <dbReference type="ARBA" id="ARBA00023054"/>
    </source>
</evidence>
<evidence type="ECO:0000259" key="6">
    <source>
        <dbReference type="Pfam" id="PF12325"/>
    </source>
</evidence>
<feature type="coiled-coil region" evidence="4">
    <location>
        <begin position="1029"/>
        <end position="1063"/>
    </location>
</feature>
<dbReference type="PANTHER" id="PTHR46515:SF1">
    <property type="entry name" value="TATA ELEMENT MODULATORY FACTOR"/>
    <property type="match status" value="1"/>
</dbReference>
<feature type="coiled-coil region" evidence="4">
    <location>
        <begin position="400"/>
        <end position="466"/>
    </location>
</feature>
<feature type="coiled-coil region" evidence="4">
    <location>
        <begin position="734"/>
        <end position="845"/>
    </location>
</feature>
<feature type="coiled-coil region" evidence="4">
    <location>
        <begin position="600"/>
        <end position="690"/>
    </location>
</feature>
<evidence type="ECO:0000256" key="5">
    <source>
        <dbReference type="SAM" id="MobiDB-lite"/>
    </source>
</evidence>
<organism evidence="7 8">
    <name type="scientific">Trichobilharzia regenti</name>
    <name type="common">Nasal bird schistosome</name>
    <dbReference type="NCBI Taxonomy" id="157069"/>
    <lineage>
        <taxon>Eukaryota</taxon>
        <taxon>Metazoa</taxon>
        <taxon>Spiralia</taxon>
        <taxon>Lophotrochozoa</taxon>
        <taxon>Platyhelminthes</taxon>
        <taxon>Trematoda</taxon>
        <taxon>Digenea</taxon>
        <taxon>Strigeidida</taxon>
        <taxon>Schistosomatoidea</taxon>
        <taxon>Schistosomatidae</taxon>
        <taxon>Trichobilharzia</taxon>
    </lineage>
</organism>
<dbReference type="Pfam" id="PF12329">
    <property type="entry name" value="TMF_DNA_bd"/>
    <property type="match status" value="1"/>
</dbReference>
<keyword evidence="3 4" id="KW-0175">Coiled coil</keyword>
<feature type="region of interest" description="Disordered" evidence="5">
    <location>
        <begin position="182"/>
        <end position="213"/>
    </location>
</feature>
<dbReference type="InterPro" id="IPR052602">
    <property type="entry name" value="Growth_transcription_reg"/>
</dbReference>
<reference evidence="8" key="2">
    <citation type="submission" date="2023-11" db="UniProtKB">
        <authorList>
            <consortium name="WormBaseParasite"/>
        </authorList>
    </citation>
    <scope>IDENTIFICATION</scope>
</reference>
<name>A0AA85JN96_TRIRE</name>
<feature type="coiled-coil region" evidence="4">
    <location>
        <begin position="495"/>
        <end position="571"/>
    </location>
</feature>
<accession>A0AA85JN96</accession>
<protein>
    <recommendedName>
        <fullName evidence="6">TATA element modulatory factor 1 TATA binding domain-containing protein</fullName>
    </recommendedName>
</protein>
<evidence type="ECO:0000313" key="7">
    <source>
        <dbReference type="Proteomes" id="UP000050795"/>
    </source>
</evidence>
<dbReference type="AlphaFoldDB" id="A0AA85JN96"/>
<evidence type="ECO:0000313" key="8">
    <source>
        <dbReference type="WBParaSite" id="TREG1_3010.1"/>
    </source>
</evidence>
<dbReference type="Pfam" id="PF12325">
    <property type="entry name" value="TMF_TATA_bd"/>
    <property type="match status" value="1"/>
</dbReference>
<dbReference type="InterPro" id="IPR022092">
    <property type="entry name" value="TMF_DNA-bd"/>
</dbReference>
<dbReference type="GO" id="GO:0005794">
    <property type="term" value="C:Golgi apparatus"/>
    <property type="evidence" value="ECO:0007669"/>
    <property type="project" value="UniProtKB-SubCell"/>
</dbReference>
<comment type="subcellular location">
    <subcellularLocation>
        <location evidence="1">Golgi apparatus</location>
    </subcellularLocation>
</comment>
<keyword evidence="2" id="KW-0333">Golgi apparatus</keyword>
<dbReference type="GO" id="GO:0005783">
    <property type="term" value="C:endoplasmic reticulum"/>
    <property type="evidence" value="ECO:0007669"/>
    <property type="project" value="TreeGrafter"/>
</dbReference>
<feature type="compositionally biased region" description="Basic and acidic residues" evidence="5">
    <location>
        <begin position="863"/>
        <end position="877"/>
    </location>
</feature>
<feature type="domain" description="TATA element modulatory factor 1 TATA binding" evidence="6">
    <location>
        <begin position="1028"/>
        <end position="1071"/>
    </location>
</feature>
<evidence type="ECO:0000256" key="1">
    <source>
        <dbReference type="ARBA" id="ARBA00004555"/>
    </source>
</evidence>
<feature type="region of interest" description="Disordered" evidence="5">
    <location>
        <begin position="849"/>
        <end position="906"/>
    </location>
</feature>
<evidence type="ECO:0000256" key="2">
    <source>
        <dbReference type="ARBA" id="ARBA00023034"/>
    </source>
</evidence>
<sequence>MPWWDSLEKAGNISKLAITALKSAQQKIDEVLDISDEVLSLDNTSSLHGINSRHSDSSKELDNVETIQVAHETLTAGVETSESECYLVNDSLESVSCLSDDLTKSYSFPFDPSMEKSTYNHQLEDFTSNLHDDEQFQVRKSEAAAAATDKSLLNSSQVINSPLPPPSNVDSTSIEVCSLVDEPQQNSPTLVQDDSSVSSPMTSSPDGTSVKSTTLEVDRNMHYVEKSILSTQKSLSVEEIRFVQCTSPVEEEEVLPLTTTTTQRSICLDEDIDTNTTGSDIEVISCSTSTNGGEVHGAIPSNISMIMRQPVNAASSGSTDSSSLHPFLSPKHSIRGFSAPVGLSKYPNRPEHRRSMSVSQNLSMGLKNHTIDDDLTFAYHHLAKKFSDVKQLLNVREAKIMQLSHENNVLQNSVNTLQEQLKNTLNTQGSGSTDVSTLTSEFSQRLAETESRLQIVCRERDQLKRNALSVKPKVPVITRAVGDDKPFVDNNLKRLTELDRLIVEKNEEIENLLKEGHKLAADQLKANNLIKKLRSEQKEYKQTEASLLKQVDQLNAEVHRLRTDLEIKEEALGTQFANCTKQAKLIDSQDEQLEILKIQISKNEIKLSDQAQELESLTNENVELKERLEQIQSHAKAESGCFEDLEKARRECTTLREKLDNASREAYIFKRQHEEQAVKWREEIQYYQDLLSDAQMKIESLNEVTTNAAQPIMRQLEILQSNLTNQTLEWEAKEQQLKQSIAEYRELYENAQSVEETWRSQLQAAEDNLSVLKLENSELKRKQTELEKSILTEQEKSRTYSLDSYELKNQLANCQSEVSELRSYVKELEENLKAEQNRCRTLLEATMNSSNLSGEQQQQQHHQHQETKTDPKDDSHTNHRKNIQLNSHPDDRKSSSSEEVPPMYNNASRLFTLPSDMRSEATKEYVQSYLHLREGECVHLKREIEHLQSKQEKLLQEIAKQTGLVEKYAKLAGVKYSKKSTGEHRIKSIYSSVPSASSTSTVLINKITDDDDDNGDVDDDDDFIDIDENKELQRRYETLLVLCGKLTEENNELKLDLADVKEMYRAQIDMLLKGQ</sequence>
<reference evidence="7" key="1">
    <citation type="submission" date="2022-06" db="EMBL/GenBank/DDBJ databases">
        <authorList>
            <person name="Berger JAMES D."/>
            <person name="Berger JAMES D."/>
        </authorList>
    </citation>
    <scope>NUCLEOTIDE SEQUENCE [LARGE SCALE GENOMIC DNA]</scope>
</reference>
<feature type="compositionally biased region" description="Low complexity" evidence="5">
    <location>
        <begin position="193"/>
        <end position="206"/>
    </location>
</feature>
<proteinExistence type="predicted"/>
<feature type="compositionally biased region" description="Polar residues" evidence="5">
    <location>
        <begin position="183"/>
        <end position="192"/>
    </location>
</feature>